<dbReference type="EMBL" id="GBEZ01022816">
    <property type="protein sequence ID" value="JAC64039.1"/>
    <property type="molecule type" value="Transcribed_RNA"/>
</dbReference>
<feature type="non-terminal residue" evidence="1">
    <location>
        <position position="1"/>
    </location>
</feature>
<protein>
    <submittedName>
        <fullName evidence="1">Uncharacterized protein</fullName>
    </submittedName>
</protein>
<dbReference type="AlphaFoldDB" id="A0A061R000"/>
<gene>
    <name evidence="1" type="ORF">TSPGSL018_19175</name>
</gene>
<organism evidence="1">
    <name type="scientific">Tetraselmis sp. GSL018</name>
    <dbReference type="NCBI Taxonomy" id="582737"/>
    <lineage>
        <taxon>Eukaryota</taxon>
        <taxon>Viridiplantae</taxon>
        <taxon>Chlorophyta</taxon>
        <taxon>core chlorophytes</taxon>
        <taxon>Chlorodendrophyceae</taxon>
        <taxon>Chlorodendrales</taxon>
        <taxon>Chlorodendraceae</taxon>
        <taxon>Tetraselmis</taxon>
    </lineage>
</organism>
<sequence>REARADRKARVAHLELSLVSLQAGVGLRSLSIEVDGRDVIFSGSFLGGSVGPKRENPSIPRYLGLPFSWAVTGDTQQR</sequence>
<reference evidence="1" key="1">
    <citation type="submission" date="2014-05" db="EMBL/GenBank/DDBJ databases">
        <title>The transcriptome of the halophilic microalga Tetraselmis sp. GSL018 isolated from the Great Salt Lake, Utah.</title>
        <authorList>
            <person name="Jinkerson R.E."/>
            <person name="D'Adamo S."/>
            <person name="Posewitz M.C."/>
        </authorList>
    </citation>
    <scope>NUCLEOTIDE SEQUENCE</scope>
    <source>
        <strain evidence="1">GSL018</strain>
    </source>
</reference>
<proteinExistence type="predicted"/>
<evidence type="ECO:0000313" key="1">
    <source>
        <dbReference type="EMBL" id="JAC64039.1"/>
    </source>
</evidence>
<name>A0A061R000_9CHLO</name>
<accession>A0A061R000</accession>